<protein>
    <submittedName>
        <fullName evidence="5">PucR family transcriptional regulator</fullName>
    </submittedName>
    <submittedName>
        <fullName evidence="4">Sugar diacid regulator</fullName>
    </submittedName>
</protein>
<evidence type="ECO:0000259" key="3">
    <source>
        <dbReference type="Pfam" id="PF17853"/>
    </source>
</evidence>
<dbReference type="InterPro" id="IPR009057">
    <property type="entry name" value="Homeodomain-like_sf"/>
</dbReference>
<dbReference type="PANTHER" id="PTHR33744:SF15">
    <property type="entry name" value="CARBOHYDRATE DIACID REGULATOR"/>
    <property type="match status" value="1"/>
</dbReference>
<dbReference type="RefSeq" id="WP_055193203.1">
    <property type="nucleotide sequence ID" value="NZ_CABIYH010000003.1"/>
</dbReference>
<organism evidence="4 6">
    <name type="scientific">Roseburia intestinalis</name>
    <dbReference type="NCBI Taxonomy" id="166486"/>
    <lineage>
        <taxon>Bacteria</taxon>
        <taxon>Bacillati</taxon>
        <taxon>Bacillota</taxon>
        <taxon>Clostridia</taxon>
        <taxon>Lachnospirales</taxon>
        <taxon>Lachnospiraceae</taxon>
        <taxon>Roseburia</taxon>
    </lineage>
</organism>
<dbReference type="InterPro" id="IPR041522">
    <property type="entry name" value="CdaR_GGDEF"/>
</dbReference>
<dbReference type="InterPro" id="IPR051448">
    <property type="entry name" value="CdaR-like_regulators"/>
</dbReference>
<accession>A0A173RNU9</accession>
<feature type="domain" description="CdaR GGDEF-like" evidence="3">
    <location>
        <begin position="139"/>
        <end position="241"/>
    </location>
</feature>
<dbReference type="InterPro" id="IPR042070">
    <property type="entry name" value="PucR_C-HTH_sf"/>
</dbReference>
<evidence type="ECO:0000313" key="5">
    <source>
        <dbReference type="EMBL" id="RHC16652.1"/>
    </source>
</evidence>
<dbReference type="EMBL" id="CYXZ01000003">
    <property type="protein sequence ID" value="CUM79299.1"/>
    <property type="molecule type" value="Genomic_DNA"/>
</dbReference>
<evidence type="ECO:0000313" key="6">
    <source>
        <dbReference type="Proteomes" id="UP000095350"/>
    </source>
</evidence>
<dbReference type="STRING" id="166486.ERS852572_00502"/>
<dbReference type="EMBL" id="QSHO01000008">
    <property type="protein sequence ID" value="RHC16652.1"/>
    <property type="molecule type" value="Genomic_DNA"/>
</dbReference>
<dbReference type="OrthoDB" id="9792148at2"/>
<dbReference type="InterPro" id="IPR025736">
    <property type="entry name" value="PucR_C-HTH_dom"/>
</dbReference>
<gene>
    <name evidence="4" type="primary">cdaR_1</name>
    <name evidence="5" type="ORF">DW856_10050</name>
    <name evidence="4" type="ORF">ERS852572_00502</name>
</gene>
<evidence type="ECO:0000313" key="4">
    <source>
        <dbReference type="EMBL" id="CUM79299.1"/>
    </source>
</evidence>
<name>A0A173RNU9_9FIRM</name>
<sequence>MISNHKIQTALDEIKDISRIDLALYTEKGKPVAATFEPEGDLEGAITSFADSMAESQMLSGYHFFKVIADGEIEYILLTKSQAEDAYMVGRLAVCQIRNLAAAYMEQFDRNNFMQNILLGNMLVVDMYNKAQKLHIEQAERVVFVIDLEDKKDSTAVELVKNLFATKMRDYVTEVDEQSIVLIKDVRDIKSEDELQKLADMIVDNMHTEAMVRVRVGYGNQVNNLPDIAKSYQEAKMALEVGKIFYAEKETIAYRYLGIGRLIYQLPMSLCEMFIHEVFGDEIPDIFNEETTTTIQKFFENNLNISETARQLYVHRNTLVYRLERLEKIIGLDIRKFDDAMTFKLALMVISHMRYARRQDTDQR</sequence>
<dbReference type="PANTHER" id="PTHR33744">
    <property type="entry name" value="CARBOHYDRATE DIACID REGULATOR"/>
    <property type="match status" value="1"/>
</dbReference>
<dbReference type="Pfam" id="PF17853">
    <property type="entry name" value="GGDEF_2"/>
    <property type="match status" value="1"/>
</dbReference>
<dbReference type="Gene3D" id="1.10.10.2840">
    <property type="entry name" value="PucR C-terminal helix-turn-helix domain"/>
    <property type="match status" value="1"/>
</dbReference>
<dbReference type="AlphaFoldDB" id="A0A173RNU9"/>
<proteinExistence type="inferred from homology"/>
<dbReference type="PaxDb" id="166486-ERS852572_00502"/>
<evidence type="ECO:0000259" key="2">
    <source>
        <dbReference type="Pfam" id="PF13556"/>
    </source>
</evidence>
<reference evidence="5 7" key="2">
    <citation type="submission" date="2018-08" db="EMBL/GenBank/DDBJ databases">
        <title>A genome reference for cultivated species of the human gut microbiota.</title>
        <authorList>
            <person name="Zou Y."/>
            <person name="Xue W."/>
            <person name="Luo G."/>
        </authorList>
    </citation>
    <scope>NUCLEOTIDE SEQUENCE [LARGE SCALE GENOMIC DNA]</scope>
    <source>
        <strain evidence="5 7">AM37-1AC</strain>
    </source>
</reference>
<evidence type="ECO:0000256" key="1">
    <source>
        <dbReference type="ARBA" id="ARBA00006754"/>
    </source>
</evidence>
<dbReference type="Proteomes" id="UP000283513">
    <property type="component" value="Unassembled WGS sequence"/>
</dbReference>
<reference evidence="4 6" key="1">
    <citation type="submission" date="2015-09" db="EMBL/GenBank/DDBJ databases">
        <authorList>
            <consortium name="Pathogen Informatics"/>
        </authorList>
    </citation>
    <scope>NUCLEOTIDE SEQUENCE [LARGE SCALE GENOMIC DNA]</scope>
    <source>
        <strain evidence="4 6">2789STDY5834960</strain>
    </source>
</reference>
<evidence type="ECO:0000313" key="7">
    <source>
        <dbReference type="Proteomes" id="UP000283513"/>
    </source>
</evidence>
<dbReference type="SUPFAM" id="SSF46689">
    <property type="entry name" value="Homeodomain-like"/>
    <property type="match status" value="1"/>
</dbReference>
<dbReference type="Proteomes" id="UP000095350">
    <property type="component" value="Unassembled WGS sequence"/>
</dbReference>
<comment type="similarity">
    <text evidence="1">Belongs to the CdaR family.</text>
</comment>
<dbReference type="Pfam" id="PF13556">
    <property type="entry name" value="HTH_30"/>
    <property type="match status" value="1"/>
</dbReference>
<feature type="domain" description="PucR C-terminal helix-turn-helix" evidence="2">
    <location>
        <begin position="293"/>
        <end position="348"/>
    </location>
</feature>